<dbReference type="AlphaFoldDB" id="A0A1S8AR07"/>
<proteinExistence type="predicted"/>
<dbReference type="STRING" id="301967.A6E15_19070"/>
<keyword evidence="1" id="KW-0472">Membrane</keyword>
<evidence type="ECO:0000256" key="1">
    <source>
        <dbReference type="SAM" id="Phobius"/>
    </source>
</evidence>
<organism evidence="2 3">
    <name type="scientific">Natrinema saccharevitans</name>
    <dbReference type="NCBI Taxonomy" id="301967"/>
    <lineage>
        <taxon>Archaea</taxon>
        <taxon>Methanobacteriati</taxon>
        <taxon>Methanobacteriota</taxon>
        <taxon>Stenosarchaea group</taxon>
        <taxon>Halobacteria</taxon>
        <taxon>Halobacteriales</taxon>
        <taxon>Natrialbaceae</taxon>
        <taxon>Natrinema</taxon>
    </lineage>
</organism>
<keyword evidence="3" id="KW-1185">Reference proteome</keyword>
<reference evidence="3" key="1">
    <citation type="submission" date="2016-04" db="EMBL/GenBank/DDBJ databases">
        <authorList>
            <person name="Chen S.-C."/>
            <person name="Lai M.-C."/>
        </authorList>
    </citation>
    <scope>NUCLEOTIDE SEQUENCE [LARGE SCALE GENOMIC DNA]</scope>
    <source>
        <strain evidence="3">AB14</strain>
    </source>
</reference>
<keyword evidence="1" id="KW-0812">Transmembrane</keyword>
<gene>
    <name evidence="2" type="ORF">A6E15_19070</name>
</gene>
<dbReference type="Proteomes" id="UP000189370">
    <property type="component" value="Unassembled WGS sequence"/>
</dbReference>
<comment type="caution">
    <text evidence="2">The sequence shown here is derived from an EMBL/GenBank/DDBJ whole genome shotgun (WGS) entry which is preliminary data.</text>
</comment>
<name>A0A1S8AR07_9EURY</name>
<protein>
    <submittedName>
        <fullName evidence="2">Uncharacterized protein</fullName>
    </submittedName>
</protein>
<evidence type="ECO:0000313" key="3">
    <source>
        <dbReference type="Proteomes" id="UP000189370"/>
    </source>
</evidence>
<keyword evidence="1" id="KW-1133">Transmembrane helix</keyword>
<accession>A0A1S8AR07</accession>
<dbReference type="RefSeq" id="WP_076148802.1">
    <property type="nucleotide sequence ID" value="NZ_LWLN01000003.1"/>
</dbReference>
<evidence type="ECO:0000313" key="2">
    <source>
        <dbReference type="EMBL" id="OLZ39067.1"/>
    </source>
</evidence>
<feature type="transmembrane region" description="Helical" evidence="1">
    <location>
        <begin position="37"/>
        <end position="70"/>
    </location>
</feature>
<sequence length="85" mass="8787">MGLSGIIDSILDSTESVADTTAEAADSKFRAITRVAIALIAVIAFLIVYALDATMAVGILVLLIVAAYLLDYRPGSSGDSSGPRQ</sequence>
<dbReference type="EMBL" id="LWLN01000003">
    <property type="protein sequence ID" value="OLZ39067.1"/>
    <property type="molecule type" value="Genomic_DNA"/>
</dbReference>